<keyword evidence="3" id="KW-1185">Reference proteome</keyword>
<evidence type="ECO:0000313" key="3">
    <source>
        <dbReference type="Proteomes" id="UP000595140"/>
    </source>
</evidence>
<reference evidence="2 3" key="1">
    <citation type="submission" date="2018-04" db="EMBL/GenBank/DDBJ databases">
        <authorList>
            <person name="Vogel A."/>
        </authorList>
    </citation>
    <scope>NUCLEOTIDE SEQUENCE [LARGE SCALE GENOMIC DNA]</scope>
</reference>
<dbReference type="Proteomes" id="UP000595140">
    <property type="component" value="Unassembled WGS sequence"/>
</dbReference>
<accession>A0A484KNK3</accession>
<organism evidence="2 3">
    <name type="scientific">Cuscuta campestris</name>
    <dbReference type="NCBI Taxonomy" id="132261"/>
    <lineage>
        <taxon>Eukaryota</taxon>
        <taxon>Viridiplantae</taxon>
        <taxon>Streptophyta</taxon>
        <taxon>Embryophyta</taxon>
        <taxon>Tracheophyta</taxon>
        <taxon>Spermatophyta</taxon>
        <taxon>Magnoliopsida</taxon>
        <taxon>eudicotyledons</taxon>
        <taxon>Gunneridae</taxon>
        <taxon>Pentapetalae</taxon>
        <taxon>asterids</taxon>
        <taxon>lamiids</taxon>
        <taxon>Solanales</taxon>
        <taxon>Convolvulaceae</taxon>
        <taxon>Cuscuteae</taxon>
        <taxon>Cuscuta</taxon>
        <taxon>Cuscuta subgen. Grammica</taxon>
        <taxon>Cuscuta sect. Cleistogrammica</taxon>
    </lineage>
</organism>
<dbReference type="EMBL" id="OOIL02000516">
    <property type="protein sequence ID" value="VFQ66035.1"/>
    <property type="molecule type" value="Genomic_DNA"/>
</dbReference>
<dbReference type="AlphaFoldDB" id="A0A484KNK3"/>
<sequence length="491" mass="54041">MTDQEFEQYLGGRTDANLPTLEDIFKDIDEAEMDVEPTPQSNNPTDADEEAGEPETSLGPGKVEAVSHHQYPVVLIPGSGSNQLEARLTPKYRSSSLLCNRWYPPKKDAGGWFRLWFDPTVLFGPFTKCFNERMMTIYDPETGDYHNAPGVETRIPHFGSTESLLYLNPNLKMLTFASGNTLGVPLVDPLLVREEQRSSSSNMWLLPSPKVFDVTKPLVVTPKAKYSSSDIARFLQDIGFPEGVRPYETRVLPLVESFPAPNVPVTLIIGSGVKTAEELIYKDSDFDKSPEIKYGDGDGTVNLVSLLALESAWGGKEDQLIKEGILSPTEVLKDVLHSRPMAFARVGLLYRGSATATTSYHLSMASLSSRHLKSPFRALTTNPTSGSINGEFPAALACKPNVSGREFRVSIAKKFELNCLKHIGMDATVPVPIGAPAQCMDMEGKAPTEQWEPKEPSFSTVLMNFSDELDPYDAMSTPLYQTATFKQPSAT</sequence>
<evidence type="ECO:0000313" key="2">
    <source>
        <dbReference type="EMBL" id="VFQ66035.1"/>
    </source>
</evidence>
<name>A0A484KNK3_9ASTE</name>
<dbReference type="OrthoDB" id="190846at2759"/>
<gene>
    <name evidence="2" type="ORF">CCAM_LOCUS7811</name>
</gene>
<feature type="region of interest" description="Disordered" evidence="1">
    <location>
        <begin position="27"/>
        <end position="61"/>
    </location>
</feature>
<protein>
    <submittedName>
        <fullName evidence="2">Uncharacterized protein</fullName>
    </submittedName>
</protein>
<proteinExistence type="predicted"/>
<dbReference type="PANTHER" id="PTHR11440">
    <property type="entry name" value="LECITHIN-CHOLESTEROL ACYLTRANSFERASE-RELATED"/>
    <property type="match status" value="1"/>
</dbReference>
<evidence type="ECO:0000256" key="1">
    <source>
        <dbReference type="SAM" id="MobiDB-lite"/>
    </source>
</evidence>